<gene>
    <name evidence="9" type="primary">ybeY</name>
    <name evidence="10" type="ORF">HMPREF1871_00361</name>
</gene>
<dbReference type="EMBL" id="LSDB01000008">
    <property type="protein sequence ID" value="KXB58595.1"/>
    <property type="molecule type" value="Genomic_DNA"/>
</dbReference>
<evidence type="ECO:0000256" key="9">
    <source>
        <dbReference type="HAMAP-Rule" id="MF_00009"/>
    </source>
</evidence>
<comment type="cofactor">
    <cofactor evidence="9">
        <name>Zn(2+)</name>
        <dbReference type="ChEBI" id="CHEBI:29105"/>
    </cofactor>
    <text evidence="9">Binds 1 zinc ion.</text>
</comment>
<comment type="caution">
    <text evidence="10">The sequence shown here is derived from an EMBL/GenBank/DDBJ whole genome shotgun (WGS) entry which is preliminary data.</text>
</comment>
<comment type="function">
    <text evidence="9">Single strand-specific metallo-endoribonuclease involved in late-stage 70S ribosome quality control and in maturation of the 3' terminus of the 16S rRNA.</text>
</comment>
<accession>A0ABR5TPL2</accession>
<dbReference type="PANTHER" id="PTHR46986">
    <property type="entry name" value="ENDORIBONUCLEASE YBEY, CHLOROPLASTIC"/>
    <property type="match status" value="1"/>
</dbReference>
<evidence type="ECO:0000256" key="8">
    <source>
        <dbReference type="ARBA" id="ARBA00022833"/>
    </source>
</evidence>
<dbReference type="InterPro" id="IPR020549">
    <property type="entry name" value="YbeY_CS"/>
</dbReference>
<dbReference type="PANTHER" id="PTHR46986:SF1">
    <property type="entry name" value="ENDORIBONUCLEASE YBEY, CHLOROPLASTIC"/>
    <property type="match status" value="1"/>
</dbReference>
<feature type="binding site" evidence="9">
    <location>
        <position position="132"/>
    </location>
    <ligand>
        <name>Zn(2+)</name>
        <dbReference type="ChEBI" id="CHEBI:29105"/>
        <note>catalytic</note>
    </ligand>
</feature>
<proteinExistence type="inferred from homology"/>
<evidence type="ECO:0000256" key="6">
    <source>
        <dbReference type="ARBA" id="ARBA00022759"/>
    </source>
</evidence>
<dbReference type="Proteomes" id="UP000070467">
    <property type="component" value="Unassembled WGS sequence"/>
</dbReference>
<dbReference type="SUPFAM" id="SSF55486">
    <property type="entry name" value="Metalloproteases ('zincins'), catalytic domain"/>
    <property type="match status" value="1"/>
</dbReference>
<name>A0ABR5TPL2_9BACL</name>
<dbReference type="Pfam" id="PF02130">
    <property type="entry name" value="YbeY"/>
    <property type="match status" value="1"/>
</dbReference>
<keyword evidence="8 9" id="KW-0862">Zinc</keyword>
<sequence>MGFVEIIDDDLLMDNSLKIMVQELLKVAADYEKIDTKLTELSLSFVDIKTIHKINKEYRNIDRPTDVISFALNDEIDGELKIIGGDEKNYIGDILICVDIAKKQALEYNHSFEREVGFLAVHGFLHLLGYDHELPEEEKIMFGKQKEILDIFGLKR</sequence>
<dbReference type="Gene3D" id="3.40.390.30">
    <property type="entry name" value="Metalloproteases ('zincins'), catalytic domain"/>
    <property type="match status" value="1"/>
</dbReference>
<dbReference type="InterPro" id="IPR002036">
    <property type="entry name" value="YbeY"/>
</dbReference>
<evidence type="ECO:0000256" key="3">
    <source>
        <dbReference type="ARBA" id="ARBA00022552"/>
    </source>
</evidence>
<reference evidence="10 11" key="1">
    <citation type="submission" date="2016-01" db="EMBL/GenBank/DDBJ databases">
        <authorList>
            <person name="Mitreva M."/>
            <person name="Pepin K.H."/>
            <person name="Mihindukulasuriya K.A."/>
            <person name="Fulton R."/>
            <person name="Fronick C."/>
            <person name="O'Laughlin M."/>
            <person name="Miner T."/>
            <person name="Herter B."/>
            <person name="Rosa B.A."/>
            <person name="Cordes M."/>
            <person name="Tomlinson C."/>
            <person name="Wollam A."/>
            <person name="Palsikar V.B."/>
            <person name="Mardis E.R."/>
            <person name="Wilson R.K."/>
        </authorList>
    </citation>
    <scope>NUCLEOTIDE SEQUENCE [LARGE SCALE GENOMIC DNA]</scope>
    <source>
        <strain evidence="10 11">KA00071</strain>
    </source>
</reference>
<keyword evidence="9" id="KW-0963">Cytoplasm</keyword>
<evidence type="ECO:0000256" key="4">
    <source>
        <dbReference type="ARBA" id="ARBA00022722"/>
    </source>
</evidence>
<dbReference type="PROSITE" id="PS01306">
    <property type="entry name" value="UPF0054"/>
    <property type="match status" value="1"/>
</dbReference>
<feature type="binding site" evidence="9">
    <location>
        <position position="122"/>
    </location>
    <ligand>
        <name>Zn(2+)</name>
        <dbReference type="ChEBI" id="CHEBI:29105"/>
        <note>catalytic</note>
    </ligand>
</feature>
<dbReference type="NCBIfam" id="TIGR00043">
    <property type="entry name" value="rRNA maturation RNase YbeY"/>
    <property type="match status" value="1"/>
</dbReference>
<organism evidence="10 11">
    <name type="scientific">Gemelliphila asaccharolytica</name>
    <dbReference type="NCBI Taxonomy" id="502393"/>
    <lineage>
        <taxon>Bacteria</taxon>
        <taxon>Bacillati</taxon>
        <taxon>Bacillota</taxon>
        <taxon>Bacilli</taxon>
        <taxon>Bacillales</taxon>
        <taxon>Gemellaceae</taxon>
        <taxon>Gemelliphila</taxon>
    </lineage>
</organism>
<evidence type="ECO:0000256" key="1">
    <source>
        <dbReference type="ARBA" id="ARBA00010875"/>
    </source>
</evidence>
<keyword evidence="2 9" id="KW-0690">Ribosome biogenesis</keyword>
<dbReference type="InterPro" id="IPR023091">
    <property type="entry name" value="MetalPrtase_cat_dom_sf_prd"/>
</dbReference>
<protein>
    <recommendedName>
        <fullName evidence="9">Endoribonuclease YbeY</fullName>
        <ecNumber evidence="9">3.1.-.-</ecNumber>
    </recommendedName>
</protein>
<keyword evidence="4 9" id="KW-0540">Nuclease</keyword>
<keyword evidence="5 9" id="KW-0479">Metal-binding</keyword>
<dbReference type="EC" id="3.1.-.-" evidence="9"/>
<feature type="binding site" evidence="9">
    <location>
        <position position="126"/>
    </location>
    <ligand>
        <name>Zn(2+)</name>
        <dbReference type="ChEBI" id="CHEBI:29105"/>
        <note>catalytic</note>
    </ligand>
</feature>
<evidence type="ECO:0000256" key="5">
    <source>
        <dbReference type="ARBA" id="ARBA00022723"/>
    </source>
</evidence>
<evidence type="ECO:0000313" key="10">
    <source>
        <dbReference type="EMBL" id="KXB58595.1"/>
    </source>
</evidence>
<dbReference type="HAMAP" id="MF_00009">
    <property type="entry name" value="Endoribonucl_YbeY"/>
    <property type="match status" value="1"/>
</dbReference>
<comment type="subcellular location">
    <subcellularLocation>
        <location evidence="9">Cytoplasm</location>
    </subcellularLocation>
</comment>
<evidence type="ECO:0000313" key="11">
    <source>
        <dbReference type="Proteomes" id="UP000070467"/>
    </source>
</evidence>
<keyword evidence="6 9" id="KW-0255">Endonuclease</keyword>
<keyword evidence="7 9" id="KW-0378">Hydrolase</keyword>
<evidence type="ECO:0000256" key="2">
    <source>
        <dbReference type="ARBA" id="ARBA00022517"/>
    </source>
</evidence>
<keyword evidence="3 9" id="KW-0698">rRNA processing</keyword>
<evidence type="ECO:0000256" key="7">
    <source>
        <dbReference type="ARBA" id="ARBA00022801"/>
    </source>
</evidence>
<comment type="similarity">
    <text evidence="1 9">Belongs to the endoribonuclease YbeY family.</text>
</comment>
<dbReference type="RefSeq" id="WP_066129228.1">
    <property type="nucleotide sequence ID" value="NZ_KQ959861.1"/>
</dbReference>
<keyword evidence="11" id="KW-1185">Reference proteome</keyword>